<gene>
    <name evidence="4" type="ORF">K8V81_01690</name>
</gene>
<feature type="compositionally biased region" description="Low complexity" evidence="1">
    <location>
        <begin position="477"/>
        <end position="506"/>
    </location>
</feature>
<dbReference type="SUPFAM" id="SSF49503">
    <property type="entry name" value="Cupredoxins"/>
    <property type="match status" value="3"/>
</dbReference>
<dbReference type="AlphaFoldDB" id="A0A921MU67"/>
<name>A0A921MU67_9MICO</name>
<organism evidence="4 5">
    <name type="scientific">Brachybacterium massiliense</name>
    <dbReference type="NCBI Taxonomy" id="1755098"/>
    <lineage>
        <taxon>Bacteria</taxon>
        <taxon>Bacillati</taxon>
        <taxon>Actinomycetota</taxon>
        <taxon>Actinomycetes</taxon>
        <taxon>Micrococcales</taxon>
        <taxon>Dermabacteraceae</taxon>
        <taxon>Brachybacterium</taxon>
    </lineage>
</organism>
<feature type="region of interest" description="Disordered" evidence="1">
    <location>
        <begin position="1"/>
        <end position="26"/>
    </location>
</feature>
<feature type="transmembrane region" description="Helical" evidence="2">
    <location>
        <begin position="195"/>
        <end position="215"/>
    </location>
</feature>
<evidence type="ECO:0000256" key="2">
    <source>
        <dbReference type="SAM" id="Phobius"/>
    </source>
</evidence>
<sequence length="1008" mass="105132">MPEPSRPAASSRSSRADSPTGRSSWHRRASRPVSLWMAALIVVVLTHQWIPQSRWLLVHMVTLGLITTSIMVWGQHFTEALLKTRLGEESRPRQLARIRLLTLGVVVTIAGMLPSWPWVVVVGALMVSAALVWYAAALGAQVQAAIAPRFEFTVKAYIGAACLLPVGSTLGAVMSFSPGEPWQGRLLLAHQLVNVLGFVGVTVTGTLLTLWPTVLRTRIELAAARRAAGGLLGMLLAVLGASAGALLGSRLLGCAFLLAYLGSFVWVAVTLVRVSARSARQERRVPLPLFPVLSIASGVVWFAVAVLGLLVMWWRSADAQLASSMVAADIQQLTVPLVAGFLLQVLLGAMSYLLPVTMRGGPRSTKAALEIMSRFAVLRVVTYNLVLALWVLAEIGSGTSAALFAALTLGTADVSAFGSLSRVALSLLAFAALLCFPVLMGLAIRASIRLRGVELPMPGLRPAPDPAASPRGEEGAAPRGAGSLPLGPSPSPSAADAPAATGASLPVGPPRTSAPAEPIRTAPSPAAPSPTGPEPRSAGTMDRRALTGALLGLGSVLGVTALGSALDRSQGSVPDAGPGATGGGTAAVTPTGETTTLTVSMAEMRFSPDLLEVPAGDQLVIELRNDDPYDVHDLVLASGVSSGRLQPGQTATVEAGVIGHDLDGWCSIVGHRAMGMTLRVSALGAEHSSHQAGQSTGSAGDELARVPADLQAAPGRAHQRREALLPPSAGPEQRLTLEITEVDVELAPEVSMQAMTFGGAVVGPVIRSELGARLTVDLVNSGSMGHSLDLHAGTVSPDEVMRTIPPGESLEYSITTEHAGIWLYHCSTMPMSVHLAAGMVGALIVPPAVLADVDREYVLVQSDHYLVPAGAPGAEDVAEGEALPVSPAKLAAERPDLTVFNGHANQYVHAPLEARVGERVRLWVLAAGPSRGISFHVVGGVFDTVFKEGEYLLRPDNENRGGSQALDLAAAQGGFVELVFDEPGTYTAVNHSFVEMERGARALITVTR</sequence>
<evidence type="ECO:0000256" key="1">
    <source>
        <dbReference type="SAM" id="MobiDB-lite"/>
    </source>
</evidence>
<dbReference type="InterPro" id="IPR008972">
    <property type="entry name" value="Cupredoxin"/>
</dbReference>
<dbReference type="InterPro" id="IPR011707">
    <property type="entry name" value="Cu-oxidase-like_N"/>
</dbReference>
<feature type="transmembrane region" description="Helical" evidence="2">
    <location>
        <begin position="119"/>
        <end position="140"/>
    </location>
</feature>
<feature type="transmembrane region" description="Helical" evidence="2">
    <location>
        <begin position="288"/>
        <end position="313"/>
    </location>
</feature>
<evidence type="ECO:0000313" key="5">
    <source>
        <dbReference type="Proteomes" id="UP000742460"/>
    </source>
</evidence>
<protein>
    <submittedName>
        <fullName evidence="4">Multicopper oxidase domain-containing protein</fullName>
    </submittedName>
</protein>
<feature type="transmembrane region" description="Helical" evidence="2">
    <location>
        <begin position="95"/>
        <end position="113"/>
    </location>
</feature>
<dbReference type="Proteomes" id="UP000742460">
    <property type="component" value="Unassembled WGS sequence"/>
</dbReference>
<keyword evidence="2" id="KW-0812">Transmembrane</keyword>
<feature type="transmembrane region" description="Helical" evidence="2">
    <location>
        <begin position="545"/>
        <end position="566"/>
    </location>
</feature>
<reference evidence="4" key="2">
    <citation type="submission" date="2021-09" db="EMBL/GenBank/DDBJ databases">
        <authorList>
            <person name="Gilroy R."/>
        </authorList>
    </citation>
    <scope>NUCLEOTIDE SEQUENCE</scope>
    <source>
        <strain evidence="4">ChiGjej5B5-22894</strain>
    </source>
</reference>
<feature type="region of interest" description="Disordered" evidence="1">
    <location>
        <begin position="461"/>
        <end position="540"/>
    </location>
</feature>
<feature type="transmembrane region" description="Helical" evidence="2">
    <location>
        <begin position="152"/>
        <end position="175"/>
    </location>
</feature>
<dbReference type="GO" id="GO:0005507">
    <property type="term" value="F:copper ion binding"/>
    <property type="evidence" value="ECO:0007669"/>
    <property type="project" value="InterPro"/>
</dbReference>
<keyword evidence="2" id="KW-0472">Membrane</keyword>
<accession>A0A921MU67</accession>
<dbReference type="Pfam" id="PF07732">
    <property type="entry name" value="Cu-oxidase_3"/>
    <property type="match status" value="1"/>
</dbReference>
<dbReference type="CDD" id="cd04208">
    <property type="entry name" value="CuRO_2_CuNIR"/>
    <property type="match status" value="1"/>
</dbReference>
<dbReference type="Gene3D" id="2.60.40.420">
    <property type="entry name" value="Cupredoxins - blue copper proteins"/>
    <property type="match status" value="3"/>
</dbReference>
<feature type="transmembrane region" description="Helical" evidence="2">
    <location>
        <begin position="33"/>
        <end position="50"/>
    </location>
</feature>
<feature type="transmembrane region" description="Helical" evidence="2">
    <location>
        <begin position="56"/>
        <end position="74"/>
    </location>
</feature>
<evidence type="ECO:0000259" key="3">
    <source>
        <dbReference type="Pfam" id="PF07732"/>
    </source>
</evidence>
<proteinExistence type="predicted"/>
<reference evidence="4" key="1">
    <citation type="journal article" date="2021" name="PeerJ">
        <title>Extensive microbial diversity within the chicken gut microbiome revealed by metagenomics and culture.</title>
        <authorList>
            <person name="Gilroy R."/>
            <person name="Ravi A."/>
            <person name="Getino M."/>
            <person name="Pursley I."/>
            <person name="Horton D.L."/>
            <person name="Alikhan N.F."/>
            <person name="Baker D."/>
            <person name="Gharbi K."/>
            <person name="Hall N."/>
            <person name="Watson M."/>
            <person name="Adriaenssens E.M."/>
            <person name="Foster-Nyarko E."/>
            <person name="Jarju S."/>
            <person name="Secka A."/>
            <person name="Antonio M."/>
            <person name="Oren A."/>
            <person name="Chaudhuri R.R."/>
            <person name="La Ragione R."/>
            <person name="Hildebrand F."/>
            <person name="Pallen M.J."/>
        </authorList>
    </citation>
    <scope>NUCLEOTIDE SEQUENCE</scope>
    <source>
        <strain evidence="4">ChiGjej5B5-22894</strain>
    </source>
</reference>
<feature type="region of interest" description="Disordered" evidence="1">
    <location>
        <begin position="567"/>
        <end position="591"/>
    </location>
</feature>
<comment type="caution">
    <text evidence="4">The sequence shown here is derived from an EMBL/GenBank/DDBJ whole genome shotgun (WGS) entry which is preliminary data.</text>
</comment>
<keyword evidence="2" id="KW-1133">Transmembrane helix</keyword>
<feature type="transmembrane region" description="Helical" evidence="2">
    <location>
        <begin position="227"/>
        <end position="249"/>
    </location>
</feature>
<feature type="transmembrane region" description="Helical" evidence="2">
    <location>
        <begin position="333"/>
        <end position="354"/>
    </location>
</feature>
<feature type="transmembrane region" description="Helical" evidence="2">
    <location>
        <begin position="423"/>
        <end position="444"/>
    </location>
</feature>
<evidence type="ECO:0000313" key="4">
    <source>
        <dbReference type="EMBL" id="HJG90415.1"/>
    </source>
</evidence>
<dbReference type="EMBL" id="DYUE01000046">
    <property type="protein sequence ID" value="HJG90415.1"/>
    <property type="molecule type" value="Genomic_DNA"/>
</dbReference>
<feature type="compositionally biased region" description="Low complexity" evidence="1">
    <location>
        <begin position="1"/>
        <end position="19"/>
    </location>
</feature>
<feature type="domain" description="Plastocyanin-like" evidence="3">
    <location>
        <begin position="739"/>
        <end position="847"/>
    </location>
</feature>
<feature type="transmembrane region" description="Helical" evidence="2">
    <location>
        <begin position="255"/>
        <end position="276"/>
    </location>
</feature>